<gene>
    <name evidence="3" type="ORF">H7C19_18505</name>
</gene>
<keyword evidence="2" id="KW-0472">Membrane</keyword>
<dbReference type="EMBL" id="JACJVP010000030">
    <property type="protein sequence ID" value="MBB6672677.1"/>
    <property type="molecule type" value="Genomic_DNA"/>
</dbReference>
<reference evidence="3 4" key="1">
    <citation type="submission" date="2020-08" db="EMBL/GenBank/DDBJ databases">
        <title>Cohnella phylogeny.</title>
        <authorList>
            <person name="Dunlap C."/>
        </authorList>
    </citation>
    <scope>NUCLEOTIDE SEQUENCE [LARGE SCALE GENOMIC DNA]</scope>
    <source>
        <strain evidence="3 4">DSM 28246</strain>
    </source>
</reference>
<evidence type="ECO:0000256" key="1">
    <source>
        <dbReference type="SAM" id="MobiDB-lite"/>
    </source>
</evidence>
<evidence type="ECO:0000256" key="2">
    <source>
        <dbReference type="SAM" id="Phobius"/>
    </source>
</evidence>
<keyword evidence="2" id="KW-0812">Transmembrane</keyword>
<dbReference type="RefSeq" id="WP_185670534.1">
    <property type="nucleotide sequence ID" value="NZ_JACJVP010000030.1"/>
</dbReference>
<keyword evidence="2" id="KW-1133">Transmembrane helix</keyword>
<accession>A0A7X0RS55</accession>
<sequence>MNIDIERETKQVGRGGNRAEEHSDRLGGLAVSAELVIELLVLVVMLIQLAVASKK</sequence>
<feature type="transmembrane region" description="Helical" evidence="2">
    <location>
        <begin position="29"/>
        <end position="51"/>
    </location>
</feature>
<name>A0A7X0RS55_9BACL</name>
<dbReference type="AlphaFoldDB" id="A0A7X0RS55"/>
<feature type="region of interest" description="Disordered" evidence="1">
    <location>
        <begin position="1"/>
        <end position="24"/>
    </location>
</feature>
<proteinExistence type="predicted"/>
<dbReference type="Proteomes" id="UP000547209">
    <property type="component" value="Unassembled WGS sequence"/>
</dbReference>
<protein>
    <submittedName>
        <fullName evidence="3">Uncharacterized protein</fullName>
    </submittedName>
</protein>
<evidence type="ECO:0000313" key="3">
    <source>
        <dbReference type="EMBL" id="MBB6672677.1"/>
    </source>
</evidence>
<evidence type="ECO:0000313" key="4">
    <source>
        <dbReference type="Proteomes" id="UP000547209"/>
    </source>
</evidence>
<organism evidence="3 4">
    <name type="scientific">Cohnella nanjingensis</name>
    <dbReference type="NCBI Taxonomy" id="1387779"/>
    <lineage>
        <taxon>Bacteria</taxon>
        <taxon>Bacillati</taxon>
        <taxon>Bacillota</taxon>
        <taxon>Bacilli</taxon>
        <taxon>Bacillales</taxon>
        <taxon>Paenibacillaceae</taxon>
        <taxon>Cohnella</taxon>
    </lineage>
</organism>
<keyword evidence="4" id="KW-1185">Reference proteome</keyword>
<comment type="caution">
    <text evidence="3">The sequence shown here is derived from an EMBL/GenBank/DDBJ whole genome shotgun (WGS) entry which is preliminary data.</text>
</comment>